<gene>
    <name evidence="2" type="ORF">SCLTRI_LOCUS7955</name>
</gene>
<sequence length="80" mass="8982">MGVKKNSFLEKEIQDLLVWAGCDRPNLNSSQSTLSPCVRTRQQKEKNRKSSENPLPAPAIPTLPPPLASVNRSNSERRLR</sequence>
<name>A0A8H2W1X8_9HELO</name>
<organism evidence="2 3">
    <name type="scientific">Sclerotinia trifoliorum</name>
    <dbReference type="NCBI Taxonomy" id="28548"/>
    <lineage>
        <taxon>Eukaryota</taxon>
        <taxon>Fungi</taxon>
        <taxon>Dikarya</taxon>
        <taxon>Ascomycota</taxon>
        <taxon>Pezizomycotina</taxon>
        <taxon>Leotiomycetes</taxon>
        <taxon>Helotiales</taxon>
        <taxon>Sclerotiniaceae</taxon>
        <taxon>Sclerotinia</taxon>
    </lineage>
</organism>
<accession>A0A8H2W1X8</accession>
<evidence type="ECO:0000313" key="2">
    <source>
        <dbReference type="EMBL" id="CAD6448164.1"/>
    </source>
</evidence>
<proteinExistence type="predicted"/>
<comment type="caution">
    <text evidence="2">The sequence shown here is derived from an EMBL/GenBank/DDBJ whole genome shotgun (WGS) entry which is preliminary data.</text>
</comment>
<feature type="compositionally biased region" description="Polar residues" evidence="1">
    <location>
        <begin position="26"/>
        <end position="35"/>
    </location>
</feature>
<protein>
    <submittedName>
        <fullName evidence="2">3b5d634c-4938-4f2a-bec2-1378264a7d74-CDS</fullName>
    </submittedName>
</protein>
<dbReference type="AlphaFoldDB" id="A0A8H2W1X8"/>
<dbReference type="Proteomes" id="UP000624404">
    <property type="component" value="Unassembled WGS sequence"/>
</dbReference>
<reference evidence="2" key="1">
    <citation type="submission" date="2020-10" db="EMBL/GenBank/DDBJ databases">
        <authorList>
            <person name="Kusch S."/>
        </authorList>
    </citation>
    <scope>NUCLEOTIDE SEQUENCE</scope>
    <source>
        <strain evidence="2">SwB9</strain>
    </source>
</reference>
<keyword evidence="3" id="KW-1185">Reference proteome</keyword>
<feature type="region of interest" description="Disordered" evidence="1">
    <location>
        <begin position="25"/>
        <end position="80"/>
    </location>
</feature>
<evidence type="ECO:0000256" key="1">
    <source>
        <dbReference type="SAM" id="MobiDB-lite"/>
    </source>
</evidence>
<dbReference type="EMBL" id="CAJHIA010000030">
    <property type="protein sequence ID" value="CAD6448164.1"/>
    <property type="molecule type" value="Genomic_DNA"/>
</dbReference>
<feature type="compositionally biased region" description="Pro residues" evidence="1">
    <location>
        <begin position="55"/>
        <end position="67"/>
    </location>
</feature>
<dbReference type="OrthoDB" id="10390588at2759"/>
<feature type="compositionally biased region" description="Basic and acidic residues" evidence="1">
    <location>
        <begin position="42"/>
        <end position="51"/>
    </location>
</feature>
<evidence type="ECO:0000313" key="3">
    <source>
        <dbReference type="Proteomes" id="UP000624404"/>
    </source>
</evidence>